<evidence type="ECO:0000256" key="2">
    <source>
        <dbReference type="ARBA" id="ARBA00023015"/>
    </source>
</evidence>
<proteinExistence type="inferred from homology"/>
<name>A0ABT9JUS6_9PROT</name>
<reference evidence="8" key="1">
    <citation type="journal article" date="2019" name="Int. J. Syst. Evol. Microbiol.">
        <title>The Global Catalogue of Microorganisms (GCM) 10K type strain sequencing project: providing services to taxonomists for standard genome sequencing and annotation.</title>
        <authorList>
            <consortium name="The Broad Institute Genomics Platform"/>
            <consortium name="The Broad Institute Genome Sequencing Center for Infectious Disease"/>
            <person name="Wu L."/>
            <person name="Ma J."/>
        </authorList>
    </citation>
    <scope>NUCLEOTIDE SEQUENCE [LARGE SCALE GENOMIC DNA]</scope>
    <source>
        <strain evidence="8">VKM B-3159</strain>
    </source>
</reference>
<dbReference type="EMBL" id="JAVCAP010000021">
    <property type="protein sequence ID" value="MDP8568323.1"/>
    <property type="molecule type" value="Genomic_DNA"/>
</dbReference>
<dbReference type="SUPFAM" id="SSF88659">
    <property type="entry name" value="Sigma3 and sigma4 domains of RNA polymerase sigma factors"/>
    <property type="match status" value="1"/>
</dbReference>
<protein>
    <submittedName>
        <fullName evidence="7">Sigma-70 family RNA polymerase sigma factor</fullName>
    </submittedName>
</protein>
<dbReference type="Gene3D" id="1.10.10.10">
    <property type="entry name" value="Winged helix-like DNA-binding domain superfamily/Winged helix DNA-binding domain"/>
    <property type="match status" value="1"/>
</dbReference>
<keyword evidence="3" id="KW-0731">Sigma factor</keyword>
<keyword evidence="8" id="KW-1185">Reference proteome</keyword>
<dbReference type="SUPFAM" id="SSF88946">
    <property type="entry name" value="Sigma2 domain of RNA polymerase sigma factors"/>
    <property type="match status" value="1"/>
</dbReference>
<evidence type="ECO:0000313" key="8">
    <source>
        <dbReference type="Proteomes" id="UP001225906"/>
    </source>
</evidence>
<feature type="domain" description="RNA polymerase sigma factor 70 region 4 type 2" evidence="6">
    <location>
        <begin position="112"/>
        <end position="162"/>
    </location>
</feature>
<evidence type="ECO:0000256" key="3">
    <source>
        <dbReference type="ARBA" id="ARBA00023082"/>
    </source>
</evidence>
<sequence>MLPLSKHQHIERLYIEHHGWLLAWLHRTLGCSHHAADTAQNTFIKLLGGSVVTSQIASPRAWLKTTAKRILVDEYRHQKIESLYLNELAYQLAHETPAPSAEALLMVIETIEALSSVLESVSAKASHAFIAHYIEGQSQVEIAHALGVSTKMVQKYLTQILLKADSIGVSKP</sequence>
<dbReference type="InterPro" id="IPR013249">
    <property type="entry name" value="RNA_pol_sigma70_r4_t2"/>
</dbReference>
<dbReference type="Proteomes" id="UP001225906">
    <property type="component" value="Unassembled WGS sequence"/>
</dbReference>
<dbReference type="Gene3D" id="1.10.1740.10">
    <property type="match status" value="1"/>
</dbReference>
<comment type="caution">
    <text evidence="7">The sequence shown here is derived from an EMBL/GenBank/DDBJ whole genome shotgun (WGS) entry which is preliminary data.</text>
</comment>
<dbReference type="InterPro" id="IPR014284">
    <property type="entry name" value="RNA_pol_sigma-70_dom"/>
</dbReference>
<dbReference type="InterPro" id="IPR013324">
    <property type="entry name" value="RNA_pol_sigma_r3/r4-like"/>
</dbReference>
<evidence type="ECO:0000259" key="6">
    <source>
        <dbReference type="Pfam" id="PF08281"/>
    </source>
</evidence>
<evidence type="ECO:0000313" key="7">
    <source>
        <dbReference type="EMBL" id="MDP8568323.1"/>
    </source>
</evidence>
<evidence type="ECO:0000259" key="5">
    <source>
        <dbReference type="Pfam" id="PF04542"/>
    </source>
</evidence>
<dbReference type="PANTHER" id="PTHR43133:SF63">
    <property type="entry name" value="RNA POLYMERASE SIGMA FACTOR FECI-RELATED"/>
    <property type="match status" value="1"/>
</dbReference>
<gene>
    <name evidence="7" type="ORF">Q9291_10725</name>
</gene>
<dbReference type="PANTHER" id="PTHR43133">
    <property type="entry name" value="RNA POLYMERASE ECF-TYPE SIGMA FACTO"/>
    <property type="match status" value="1"/>
</dbReference>
<accession>A0ABT9JUS6</accession>
<dbReference type="InterPro" id="IPR013325">
    <property type="entry name" value="RNA_pol_sigma_r2"/>
</dbReference>
<dbReference type="RefSeq" id="WP_306390083.1">
    <property type="nucleotide sequence ID" value="NZ_JAVCAP010000021.1"/>
</dbReference>
<keyword evidence="4" id="KW-0804">Transcription</keyword>
<dbReference type="InterPro" id="IPR039425">
    <property type="entry name" value="RNA_pol_sigma-70-like"/>
</dbReference>
<feature type="domain" description="RNA polymerase sigma-70 region 2" evidence="5">
    <location>
        <begin position="13"/>
        <end position="79"/>
    </location>
</feature>
<comment type="similarity">
    <text evidence="1">Belongs to the sigma-70 factor family. ECF subfamily.</text>
</comment>
<dbReference type="NCBIfam" id="TIGR02937">
    <property type="entry name" value="sigma70-ECF"/>
    <property type="match status" value="1"/>
</dbReference>
<dbReference type="InterPro" id="IPR007627">
    <property type="entry name" value="RNA_pol_sigma70_r2"/>
</dbReference>
<dbReference type="Pfam" id="PF08281">
    <property type="entry name" value="Sigma70_r4_2"/>
    <property type="match status" value="1"/>
</dbReference>
<organism evidence="7 8">
    <name type="scientific">Methylophilus aquaticus</name>
    <dbReference type="NCBI Taxonomy" id="1971610"/>
    <lineage>
        <taxon>Bacteria</taxon>
        <taxon>Pseudomonadati</taxon>
        <taxon>Pseudomonadota</taxon>
        <taxon>Betaproteobacteria</taxon>
        <taxon>Nitrosomonadales</taxon>
        <taxon>Methylophilaceae</taxon>
        <taxon>Methylophilus</taxon>
    </lineage>
</organism>
<evidence type="ECO:0000256" key="1">
    <source>
        <dbReference type="ARBA" id="ARBA00010641"/>
    </source>
</evidence>
<keyword evidence="2" id="KW-0805">Transcription regulation</keyword>
<evidence type="ECO:0000256" key="4">
    <source>
        <dbReference type="ARBA" id="ARBA00023163"/>
    </source>
</evidence>
<dbReference type="InterPro" id="IPR036388">
    <property type="entry name" value="WH-like_DNA-bd_sf"/>
</dbReference>
<dbReference type="Pfam" id="PF04542">
    <property type="entry name" value="Sigma70_r2"/>
    <property type="match status" value="1"/>
</dbReference>